<dbReference type="EMBL" id="KY290213">
    <property type="protein sequence ID" value="ARM64408.2"/>
    <property type="molecule type" value="Genomic_DNA"/>
</dbReference>
<evidence type="ECO:0000313" key="19">
    <source>
        <dbReference type="EMBL" id="ARM62296.1"/>
    </source>
</evidence>
<evidence type="ECO:0000313" key="3">
    <source>
        <dbReference type="EMBL" id="ARJ98861.1"/>
    </source>
</evidence>
<evidence type="ECO:0000259" key="2">
    <source>
        <dbReference type="Pfam" id="PF17442"/>
    </source>
</evidence>
<evidence type="ECO:0000313" key="5">
    <source>
        <dbReference type="EMBL" id="ARJ99193.1"/>
    </source>
</evidence>
<evidence type="ECO:0000313" key="13">
    <source>
        <dbReference type="EMBL" id="ARK00659.1"/>
    </source>
</evidence>
<dbReference type="EMBL" id="KY274489">
    <property type="protein sequence ID" value="ARJ99080.1"/>
    <property type="molecule type" value="Genomic_DNA"/>
</dbReference>
<dbReference type="EMBL" id="MF511176">
    <property type="protein sequence ID" value="AVQ94318.1"/>
    <property type="molecule type" value="Genomic_DNA"/>
</dbReference>
<dbReference type="InterPro" id="IPR035385">
    <property type="entry name" value="U62/UL91"/>
</dbReference>
<dbReference type="EMBL" id="MF511171">
    <property type="protein sequence ID" value="AVQ93722.1"/>
    <property type="molecule type" value="Genomic_DNA"/>
</dbReference>
<accession>A0A1W6JDV0</accession>
<sequence>MNSALNEIKDDFENCETKNDLFKIIDKISKNCNFIVEQVESLPRRVDSAAILFDNLAVEIFNDVIYRQNGDGVPAKIRQGNGQNIDT</sequence>
<dbReference type="EMBL" id="KY274500">
    <property type="protein sequence ID" value="ARK00324.1"/>
    <property type="molecule type" value="Genomic_DNA"/>
</dbReference>
<dbReference type="EMBL" id="KY290208">
    <property type="protein sequence ID" value="ARM63828.1"/>
    <property type="molecule type" value="Genomic_DNA"/>
</dbReference>
<evidence type="ECO:0000256" key="1">
    <source>
        <dbReference type="ARBA" id="ARBA00008288"/>
    </source>
</evidence>
<comment type="similarity">
    <text evidence="1">Belongs to the herpesviridae UL91 family.</text>
</comment>
<dbReference type="EMBL" id="KY274505">
    <property type="protein sequence ID" value="ARK00888.1"/>
    <property type="molecule type" value="Genomic_DNA"/>
</dbReference>
<dbReference type="EMBL" id="KY274499">
    <property type="protein sequence ID" value="ARK00213.1"/>
    <property type="molecule type" value="Genomic_DNA"/>
</dbReference>
<evidence type="ECO:0000313" key="26">
    <source>
        <dbReference type="EMBL" id="AVQ94318.1"/>
    </source>
</evidence>
<dbReference type="EMBL" id="KY290177">
    <property type="protein sequence ID" value="ARM60297.1"/>
    <property type="molecule type" value="Genomic_DNA"/>
</dbReference>
<dbReference type="EMBL" id="KY274503">
    <property type="protein sequence ID" value="ARK00659.1"/>
    <property type="molecule type" value="Genomic_DNA"/>
</dbReference>
<evidence type="ECO:0000313" key="8">
    <source>
        <dbReference type="EMBL" id="ARJ99864.1"/>
    </source>
</evidence>
<evidence type="ECO:0000313" key="21">
    <source>
        <dbReference type="EMBL" id="ARM63067.1"/>
    </source>
</evidence>
<evidence type="ECO:0000313" key="31">
    <source>
        <dbReference type="EMBL" id="QFW30673.1"/>
    </source>
</evidence>
<evidence type="ECO:0000313" key="10">
    <source>
        <dbReference type="EMBL" id="ARK00324.1"/>
    </source>
</evidence>
<evidence type="ECO:0000313" key="16">
    <source>
        <dbReference type="EMBL" id="ARM60297.1"/>
    </source>
</evidence>
<dbReference type="EMBL" id="MF511172">
    <property type="protein sequence ID" value="AVQ93841.1"/>
    <property type="molecule type" value="Genomic_DNA"/>
</dbReference>
<evidence type="ECO:0000313" key="18">
    <source>
        <dbReference type="EMBL" id="ARM62057.1"/>
    </source>
</evidence>
<evidence type="ECO:0000313" key="22">
    <source>
        <dbReference type="EMBL" id="ARM63828.1"/>
    </source>
</evidence>
<organism evidence="21">
    <name type="scientific">Human betaherpesvirus 6</name>
    <dbReference type="NCBI Taxonomy" id="10368"/>
    <lineage>
        <taxon>Viruses</taxon>
        <taxon>Duplodnaviria</taxon>
        <taxon>Heunggongvirae</taxon>
        <taxon>Peploviricota</taxon>
        <taxon>Herviviricetes</taxon>
        <taxon>Herpesvirales</taxon>
        <taxon>Orthoherpesviridae</taxon>
        <taxon>Betaherpesvirinae</taxon>
        <taxon>Roseolovirus</taxon>
    </lineage>
</organism>
<reference evidence="24" key="1">
    <citation type="submission" date="2017-07" db="EMBL/GenBank/DDBJ databases">
        <title>A rash of human herpesvirus 6 genomes.</title>
        <authorList>
            <person name="Greninger A.L."/>
            <person name="Hall Sedlak R."/>
            <person name="Roychoudhury P."/>
            <person name="Xie H."/>
            <person name="Guan J."/>
            <person name="Peddu V."/>
            <person name="Huang M.-L."/>
            <person name="Cook L."/>
            <person name="Yoshikawa T."/>
            <person name="Caserta M."/>
            <person name="Hill J.A."/>
            <person name="Jerome K.R."/>
        </authorList>
    </citation>
    <scope>NUCLEOTIDE SEQUENCE</scope>
    <source>
        <strain evidence="24">02-537-Pa</strain>
        <strain evidence="25">02-537-S3</strain>
        <strain evidence="26">02-572-M</strain>
    </source>
</reference>
<dbReference type="EMBL" id="KY290212">
    <property type="protein sequence ID" value="QFW04004.1"/>
    <property type="molecule type" value="Genomic_DNA"/>
</dbReference>
<evidence type="ECO:0000313" key="28">
    <source>
        <dbReference type="EMBL" id="QFV92308.1"/>
    </source>
</evidence>
<evidence type="ECO:0000313" key="11">
    <source>
        <dbReference type="EMBL" id="ARK00440.1"/>
    </source>
</evidence>
<evidence type="ECO:0000313" key="17">
    <source>
        <dbReference type="EMBL" id="ARM60419.1"/>
    </source>
</evidence>
<dbReference type="EMBL" id="KY274501">
    <property type="protein sequence ID" value="ARK00440.1"/>
    <property type="molecule type" value="Genomic_DNA"/>
</dbReference>
<evidence type="ECO:0000313" key="25">
    <source>
        <dbReference type="EMBL" id="AVQ93841.1"/>
    </source>
</evidence>
<evidence type="ECO:0000313" key="6">
    <source>
        <dbReference type="EMBL" id="ARJ99310.1"/>
    </source>
</evidence>
<protein>
    <recommendedName>
        <fullName evidence="2">Herpesvirus U62/UL91 functional domain-containing protein</fullName>
    </recommendedName>
</protein>
<dbReference type="EMBL" id="KY274504">
    <property type="protein sequence ID" value="ARK00774.1"/>
    <property type="molecule type" value="Genomic_DNA"/>
</dbReference>
<dbReference type="EMBL" id="KY290195">
    <property type="protein sequence ID" value="ARM62401.1"/>
    <property type="molecule type" value="Genomic_DNA"/>
</dbReference>
<evidence type="ECO:0000313" key="15">
    <source>
        <dbReference type="EMBL" id="ARK00888.1"/>
    </source>
</evidence>
<dbReference type="EMBL" id="KY290191">
    <property type="protein sequence ID" value="QFV56947.1"/>
    <property type="molecule type" value="Genomic_DNA"/>
</dbReference>
<evidence type="ECO:0000313" key="14">
    <source>
        <dbReference type="EMBL" id="ARK00774.1"/>
    </source>
</evidence>
<evidence type="ECO:0000313" key="24">
    <source>
        <dbReference type="EMBL" id="AVQ93722.1"/>
    </source>
</evidence>
<dbReference type="EMBL" id="KY290194">
    <property type="protein sequence ID" value="ARM62296.1"/>
    <property type="molecule type" value="Genomic_DNA"/>
</dbReference>
<evidence type="ECO:0000313" key="20">
    <source>
        <dbReference type="EMBL" id="ARM62401.1"/>
    </source>
</evidence>
<dbReference type="EMBL" id="KY290201">
    <property type="protein sequence ID" value="ARM63067.1"/>
    <property type="molecule type" value="Genomic_DNA"/>
</dbReference>
<dbReference type="EMBL" id="KY274490">
    <property type="protein sequence ID" value="ARJ99193.1"/>
    <property type="molecule type" value="Genomic_DNA"/>
</dbReference>
<evidence type="ECO:0000313" key="12">
    <source>
        <dbReference type="EMBL" id="ARK00551.1"/>
    </source>
</evidence>
<dbReference type="EMBL" id="KY274496">
    <property type="protein sequence ID" value="ARJ99864.1"/>
    <property type="molecule type" value="Genomic_DNA"/>
</dbReference>
<name>A0A1W6JA14_9BETA</name>
<evidence type="ECO:0000313" key="23">
    <source>
        <dbReference type="EMBL" id="ARM64408.2"/>
    </source>
</evidence>
<proteinExistence type="inferred from homology"/>
<evidence type="ECO:0000313" key="4">
    <source>
        <dbReference type="EMBL" id="ARJ99080.1"/>
    </source>
</evidence>
<evidence type="ECO:0000313" key="9">
    <source>
        <dbReference type="EMBL" id="ARK00213.1"/>
    </source>
</evidence>
<dbReference type="EMBL" id="KY274487">
    <property type="protein sequence ID" value="ARJ98861.1"/>
    <property type="molecule type" value="Genomic_DNA"/>
</dbReference>
<dbReference type="Pfam" id="PF17442">
    <property type="entry name" value="U62_UL91"/>
    <property type="match status" value="1"/>
</dbReference>
<dbReference type="EMBL" id="KY290192">
    <property type="protein sequence ID" value="ARM62057.1"/>
    <property type="molecule type" value="Genomic_DNA"/>
</dbReference>
<dbReference type="EMBL" id="KY290209">
    <property type="protein sequence ID" value="QFV92308.1"/>
    <property type="molecule type" value="Genomic_DNA"/>
</dbReference>
<feature type="domain" description="Herpesvirus U62/UL91 functional" evidence="2">
    <location>
        <begin position="1"/>
        <end position="65"/>
    </location>
</feature>
<evidence type="ECO:0000313" key="30">
    <source>
        <dbReference type="EMBL" id="QFW25545.1"/>
    </source>
</evidence>
<accession>A0A1W6JA14</accession>
<dbReference type="EMBL" id="KY290178">
    <property type="protein sequence ID" value="ARM60419.1"/>
    <property type="molecule type" value="Genomic_DNA"/>
</dbReference>
<dbReference type="EMBL" id="KY274491">
    <property type="protein sequence ID" value="ARJ99310.1"/>
    <property type="molecule type" value="Genomic_DNA"/>
</dbReference>
<dbReference type="EMBL" id="KY290221">
    <property type="protein sequence ID" value="QFW30673.1"/>
    <property type="molecule type" value="Genomic_DNA"/>
</dbReference>
<evidence type="ECO:0000313" key="7">
    <source>
        <dbReference type="EMBL" id="ARJ99640.1"/>
    </source>
</evidence>
<reference evidence="21" key="2">
    <citation type="journal article" date="2018" name="BMC Genomics">
        <title>Comparative genomic, transcriptomic, and proteomic reannotation of human herpesvirus 6.</title>
        <authorList>
            <person name="Greninger A.L."/>
            <person name="Knudsen G.M."/>
            <person name="Roychoudhury P."/>
            <person name="Hanson D.J."/>
            <person name="Sedlak R.H."/>
            <person name="Xie H."/>
            <person name="Guan J."/>
            <person name="Nguyen T."/>
            <person name="Peddu V."/>
            <person name="Boeckh M."/>
            <person name="Huang M.L."/>
            <person name="Cook L."/>
            <person name="Depledge D.P."/>
            <person name="Zerr D.M."/>
            <person name="Koelle D.M."/>
            <person name="Gantt S."/>
            <person name="Yoshikawa T."/>
            <person name="Caserta M."/>
            <person name="Hill J.A."/>
            <person name="Jerome K.R."/>
        </authorList>
    </citation>
    <scope>NUCLEOTIDE SEQUENCE</scope>
    <source>
        <strain evidence="16">HP58B9</strain>
        <strain evidence="17">HP61C11</strain>
        <strain evidence="7">Japan-a10</strain>
        <strain evidence="3">Japan-a2</strain>
        <strain evidence="4">Japan-a4</strain>
        <strain evidence="5">Japan-a5</strain>
        <strain evidence="6">Japan-a7</strain>
        <strain evidence="8">Japan-b1</strain>
        <strain evidence="14">Japan-b10</strain>
        <strain evidence="15">Japan-b11</strain>
        <strain evidence="9">Japan-b4</strain>
        <strain evidence="10">Japan-b5</strain>
        <strain evidence="11">Japan-b7</strain>
        <strain evidence="12">Japan-b8</strain>
        <strain evidence="13">Japan-b9</strain>
        <strain evidence="27">NY-144</strain>
        <strain evidence="18">NY-156</strain>
        <strain evidence="19">NY-214</strain>
        <strain evidence="20">NY-233</strain>
        <strain evidence="21">NY-310</strain>
        <strain evidence="22">NY-351</strain>
        <strain evidence="28">NY-353</strain>
        <strain evidence="29">NY-379</strain>
        <strain evidence="23">NY-380</strain>
        <strain evidence="30">NY-405</strain>
        <strain evidence="31">NY-436</strain>
    </source>
</reference>
<evidence type="ECO:0000313" key="27">
    <source>
        <dbReference type="EMBL" id="QFV56947.1"/>
    </source>
</evidence>
<dbReference type="EMBL" id="KY290219">
    <property type="protein sequence ID" value="QFW25545.1"/>
    <property type="molecule type" value="Genomic_DNA"/>
</dbReference>
<dbReference type="EMBL" id="KY274502">
    <property type="protein sequence ID" value="ARK00551.1"/>
    <property type="molecule type" value="Genomic_DNA"/>
</dbReference>
<evidence type="ECO:0000313" key="29">
    <source>
        <dbReference type="EMBL" id="QFW04004.1"/>
    </source>
</evidence>
<dbReference type="EMBL" id="KY274494">
    <property type="protein sequence ID" value="ARJ99640.1"/>
    <property type="molecule type" value="Genomic_DNA"/>
</dbReference>